<evidence type="ECO:0000313" key="3">
    <source>
        <dbReference type="Proteomes" id="UP000257109"/>
    </source>
</evidence>
<dbReference type="EMBL" id="QJKJ01006641">
    <property type="protein sequence ID" value="RDX86011.1"/>
    <property type="molecule type" value="Genomic_DNA"/>
</dbReference>
<keyword evidence="3" id="KW-1185">Reference proteome</keyword>
<feature type="compositionally biased region" description="Polar residues" evidence="1">
    <location>
        <begin position="20"/>
        <end position="29"/>
    </location>
</feature>
<reference evidence="2" key="1">
    <citation type="submission" date="2018-05" db="EMBL/GenBank/DDBJ databases">
        <title>Draft genome of Mucuna pruriens seed.</title>
        <authorList>
            <person name="Nnadi N.E."/>
            <person name="Vos R."/>
            <person name="Hasami M.H."/>
            <person name="Devisetty U.K."/>
            <person name="Aguiy J.C."/>
        </authorList>
    </citation>
    <scope>NUCLEOTIDE SEQUENCE [LARGE SCALE GENOMIC DNA]</scope>
    <source>
        <strain evidence="2">JCA_2017</strain>
    </source>
</reference>
<dbReference type="Proteomes" id="UP000257109">
    <property type="component" value="Unassembled WGS sequence"/>
</dbReference>
<feature type="region of interest" description="Disordered" evidence="1">
    <location>
        <begin position="15"/>
        <end position="42"/>
    </location>
</feature>
<proteinExistence type="predicted"/>
<organism evidence="2 3">
    <name type="scientific">Mucuna pruriens</name>
    <name type="common">Velvet bean</name>
    <name type="synonym">Dolichos pruriens</name>
    <dbReference type="NCBI Taxonomy" id="157652"/>
    <lineage>
        <taxon>Eukaryota</taxon>
        <taxon>Viridiplantae</taxon>
        <taxon>Streptophyta</taxon>
        <taxon>Embryophyta</taxon>
        <taxon>Tracheophyta</taxon>
        <taxon>Spermatophyta</taxon>
        <taxon>Magnoliopsida</taxon>
        <taxon>eudicotyledons</taxon>
        <taxon>Gunneridae</taxon>
        <taxon>Pentapetalae</taxon>
        <taxon>rosids</taxon>
        <taxon>fabids</taxon>
        <taxon>Fabales</taxon>
        <taxon>Fabaceae</taxon>
        <taxon>Papilionoideae</taxon>
        <taxon>50 kb inversion clade</taxon>
        <taxon>NPAAA clade</taxon>
        <taxon>indigoferoid/millettioid clade</taxon>
        <taxon>Phaseoleae</taxon>
        <taxon>Mucuna</taxon>
    </lineage>
</organism>
<evidence type="ECO:0000256" key="1">
    <source>
        <dbReference type="SAM" id="MobiDB-lite"/>
    </source>
</evidence>
<evidence type="ECO:0000313" key="2">
    <source>
        <dbReference type="EMBL" id="RDX86011.1"/>
    </source>
</evidence>
<comment type="caution">
    <text evidence="2">The sequence shown here is derived from an EMBL/GenBank/DDBJ whole genome shotgun (WGS) entry which is preliminary data.</text>
</comment>
<accession>A0A371G693</accession>
<feature type="non-terminal residue" evidence="2">
    <location>
        <position position="1"/>
    </location>
</feature>
<dbReference type="AlphaFoldDB" id="A0A371G693"/>
<sequence>MKVIVLEVSVHRHDGELPDTSITNNSNGHSSRETSKATGKARGQVGIAIKEIVRLSLGVYSSADDNRNNQAINSQHSSHNHGHNRLHHKLWPHHTHRCHSHPTLRSSIRCSHTCQSYKI</sequence>
<gene>
    <name evidence="2" type="ORF">CR513_32708</name>
</gene>
<protein>
    <submittedName>
        <fullName evidence="2">Uncharacterized protein</fullName>
    </submittedName>
</protein>
<name>A0A371G693_MUCPR</name>